<dbReference type="PROSITE" id="PS50164">
    <property type="entry name" value="GIY_YIG"/>
    <property type="match status" value="1"/>
</dbReference>
<comment type="caution">
    <text evidence="3">The sequence shown here is derived from an EMBL/GenBank/DDBJ whole genome shotgun (WGS) entry which is preliminary data.</text>
</comment>
<dbReference type="InterPro" id="IPR000305">
    <property type="entry name" value="GIY-YIG_endonuc"/>
</dbReference>
<dbReference type="InterPro" id="IPR050190">
    <property type="entry name" value="UPF0213_domain"/>
</dbReference>
<dbReference type="CDD" id="cd10449">
    <property type="entry name" value="GIY-YIG_SLX1_like"/>
    <property type="match status" value="1"/>
</dbReference>
<gene>
    <name evidence="3" type="ORF">ACFS6H_13935</name>
</gene>
<protein>
    <submittedName>
        <fullName evidence="3">GIY-YIG nuclease family protein</fullName>
    </submittedName>
</protein>
<proteinExistence type="inferred from homology"/>
<evidence type="ECO:0000259" key="2">
    <source>
        <dbReference type="PROSITE" id="PS50164"/>
    </source>
</evidence>
<evidence type="ECO:0000313" key="4">
    <source>
        <dbReference type="Proteomes" id="UP001597511"/>
    </source>
</evidence>
<dbReference type="SUPFAM" id="SSF82771">
    <property type="entry name" value="GIY-YIG endonuclease"/>
    <property type="match status" value="1"/>
</dbReference>
<name>A0ABW6A625_9BACT</name>
<dbReference type="PANTHER" id="PTHR34477">
    <property type="entry name" value="UPF0213 PROTEIN YHBQ"/>
    <property type="match status" value="1"/>
</dbReference>
<sequence>MWTVYILYSVKRDRYYIGYTGDDLTERIRKHNSNHKGFTGGVGDWELKYSEVFDDKLSAHRRELQLKGWKSRIKLESLISGSGHSGL</sequence>
<dbReference type="RefSeq" id="WP_386099915.1">
    <property type="nucleotide sequence ID" value="NZ_JBHUOZ010000003.1"/>
</dbReference>
<keyword evidence="4" id="KW-1185">Reference proteome</keyword>
<comment type="similarity">
    <text evidence="1">Belongs to the UPF0213 family.</text>
</comment>
<reference evidence="4" key="1">
    <citation type="journal article" date="2019" name="Int. J. Syst. Evol. Microbiol.">
        <title>The Global Catalogue of Microorganisms (GCM) 10K type strain sequencing project: providing services to taxonomists for standard genome sequencing and annotation.</title>
        <authorList>
            <consortium name="The Broad Institute Genomics Platform"/>
            <consortium name="The Broad Institute Genome Sequencing Center for Infectious Disease"/>
            <person name="Wu L."/>
            <person name="Ma J."/>
        </authorList>
    </citation>
    <scope>NUCLEOTIDE SEQUENCE [LARGE SCALE GENOMIC DNA]</scope>
    <source>
        <strain evidence="4">KCTC 23299</strain>
    </source>
</reference>
<dbReference type="Gene3D" id="3.40.1440.10">
    <property type="entry name" value="GIY-YIG endonuclease"/>
    <property type="match status" value="1"/>
</dbReference>
<feature type="domain" description="GIY-YIG" evidence="2">
    <location>
        <begin position="1"/>
        <end position="77"/>
    </location>
</feature>
<evidence type="ECO:0000256" key="1">
    <source>
        <dbReference type="ARBA" id="ARBA00007435"/>
    </source>
</evidence>
<accession>A0ABW6A625</accession>
<dbReference type="PANTHER" id="PTHR34477:SF5">
    <property type="entry name" value="BSL5627 PROTEIN"/>
    <property type="match status" value="1"/>
</dbReference>
<dbReference type="EMBL" id="JBHUOZ010000003">
    <property type="protein sequence ID" value="MFD2920820.1"/>
    <property type="molecule type" value="Genomic_DNA"/>
</dbReference>
<dbReference type="InterPro" id="IPR035901">
    <property type="entry name" value="GIY-YIG_endonuc_sf"/>
</dbReference>
<dbReference type="Pfam" id="PF01541">
    <property type="entry name" value="GIY-YIG"/>
    <property type="match status" value="1"/>
</dbReference>
<dbReference type="Proteomes" id="UP001597511">
    <property type="component" value="Unassembled WGS sequence"/>
</dbReference>
<evidence type="ECO:0000313" key="3">
    <source>
        <dbReference type="EMBL" id="MFD2920820.1"/>
    </source>
</evidence>
<organism evidence="3 4">
    <name type="scientific">Terrimonas rubra</name>
    <dbReference type="NCBI Taxonomy" id="1035890"/>
    <lineage>
        <taxon>Bacteria</taxon>
        <taxon>Pseudomonadati</taxon>
        <taxon>Bacteroidota</taxon>
        <taxon>Chitinophagia</taxon>
        <taxon>Chitinophagales</taxon>
        <taxon>Chitinophagaceae</taxon>
        <taxon>Terrimonas</taxon>
    </lineage>
</organism>